<keyword evidence="1" id="KW-0732">Signal</keyword>
<dbReference type="EMBL" id="JAXAFO010000038">
    <property type="protein sequence ID" value="MDX6851043.1"/>
    <property type="molecule type" value="Genomic_DNA"/>
</dbReference>
<proteinExistence type="predicted"/>
<dbReference type="InterPro" id="IPR018673">
    <property type="entry name" value="DUF2141"/>
</dbReference>
<dbReference type="Proteomes" id="UP001273505">
    <property type="component" value="Unassembled WGS sequence"/>
</dbReference>
<reference evidence="2 3" key="1">
    <citation type="submission" date="2023-11" db="EMBL/GenBank/DDBJ databases">
        <title>Gilvimarinus fulvus sp. nov., isolated from the surface of Kelp.</title>
        <authorList>
            <person name="Sun Y.Y."/>
            <person name="Gong Y."/>
            <person name="Du Z.J."/>
        </authorList>
    </citation>
    <scope>NUCLEOTIDE SEQUENCE [LARGE SCALE GENOMIC DNA]</scope>
    <source>
        <strain evidence="2 3">SDUM040013</strain>
    </source>
</reference>
<comment type="caution">
    <text evidence="2">The sequence shown here is derived from an EMBL/GenBank/DDBJ whole genome shotgun (WGS) entry which is preliminary data.</text>
</comment>
<evidence type="ECO:0000313" key="3">
    <source>
        <dbReference type="Proteomes" id="UP001273505"/>
    </source>
</evidence>
<evidence type="ECO:0000256" key="1">
    <source>
        <dbReference type="SAM" id="SignalP"/>
    </source>
</evidence>
<keyword evidence="3" id="KW-1185">Reference proteome</keyword>
<feature type="chain" id="PRO_5045372166" evidence="1">
    <location>
        <begin position="22"/>
        <end position="156"/>
    </location>
</feature>
<feature type="signal peptide" evidence="1">
    <location>
        <begin position="1"/>
        <end position="21"/>
    </location>
</feature>
<gene>
    <name evidence="2" type="ORF">SCD92_16825</name>
</gene>
<dbReference type="RefSeq" id="WP_302723983.1">
    <property type="nucleotide sequence ID" value="NZ_JAULRU010000731.1"/>
</dbReference>
<dbReference type="Pfam" id="PF09912">
    <property type="entry name" value="DUF2141"/>
    <property type="match status" value="1"/>
</dbReference>
<name>A0ABU4S565_9GAMM</name>
<sequence length="156" mass="17508">MARFRHLMALFITYLPCSVGAQDYALTVTENALPEKNLYIAFYPESAGGWEAEPSLELKFELPPESKITFPFSIASGRYAVRAFVDLDANGILNTQASGRPLEPFAIGIGNDRRRPSPSFRKSLREISNHHPTVELELRYPKGWQEVKRDSAAPPN</sequence>
<protein>
    <submittedName>
        <fullName evidence="2">DUF2141 domain-containing protein</fullName>
    </submittedName>
</protein>
<organism evidence="2 3">
    <name type="scientific">Gilvimarinus gilvus</name>
    <dbReference type="NCBI Taxonomy" id="3058038"/>
    <lineage>
        <taxon>Bacteria</taxon>
        <taxon>Pseudomonadati</taxon>
        <taxon>Pseudomonadota</taxon>
        <taxon>Gammaproteobacteria</taxon>
        <taxon>Cellvibrionales</taxon>
        <taxon>Cellvibrionaceae</taxon>
        <taxon>Gilvimarinus</taxon>
    </lineage>
</organism>
<evidence type="ECO:0000313" key="2">
    <source>
        <dbReference type="EMBL" id="MDX6851043.1"/>
    </source>
</evidence>
<accession>A0ABU4S565</accession>